<reference evidence="9 10" key="1">
    <citation type="submission" date="2018-06" db="EMBL/GenBank/DDBJ databases">
        <title>Streptacidiphilus pinicola sp. nov., isolated from pine grove soil.</title>
        <authorList>
            <person name="Roh S.G."/>
            <person name="Park S."/>
            <person name="Kim M.-K."/>
            <person name="Yun B.-R."/>
            <person name="Park J."/>
            <person name="Kim M.J."/>
            <person name="Kim Y.S."/>
            <person name="Kim S.B."/>
        </authorList>
    </citation>
    <scope>NUCLEOTIDE SEQUENCE [LARGE SCALE GENOMIC DNA]</scope>
    <source>
        <strain evidence="9 10">MMS16-CNU450</strain>
    </source>
</reference>
<keyword evidence="10" id="KW-1185">Reference proteome</keyword>
<evidence type="ECO:0000256" key="7">
    <source>
        <dbReference type="ARBA" id="ARBA00023136"/>
    </source>
</evidence>
<dbReference type="GO" id="GO:0005524">
    <property type="term" value="F:ATP binding"/>
    <property type="evidence" value="ECO:0007669"/>
    <property type="project" value="UniProtKB-KW"/>
</dbReference>
<sequence length="698" mass="74710">MPPLLEVRNLSTHIRTRRGVVRAVDDVSFTLEAGETLGLVGESGCGKSMTGLSVMGLLPPGGSVLAGSSVKLDGRELVGLPERELRRIRGNDIAMVFQDPMTSLDPTKTIGHQVAESVLLHRGCTRAEAADRATEVLGLVGLPHPRERLDDYPHQLSGGLRQRVLIAMALANEPRVLIADEPTTALDVTIQAQILALLADLRSRLDMAVVLITHDMGVTAGHTDRVNVMYAGRIAESTGTDRLFRGMRHPYTQSLLASVPRLDQDPERQLPTIPGMPPDLTAPPAGCRFADRCAYATDRCREEEPELTGPEGPQGHRFACWHPTDGPLPADATVVTPRPAAAPPAVAERPLLEARDLVREFPVRGGGLVGLGGRTGRGGRRVVHALSGVSLSLAPGETFGLVGESGCGKTTLGRVLVGLDRPDSGSVTLDGAELGRLRGRDLRRHRRDLQMMFQDPFSSLDPRMRVGSILREPLQIQGIGTATEQKARVAELLAEVGLPARSAELFPHEFSGGQRQRIGLARALALTPKLIVADEPVSALDVSVRAQVLNLMNRLQAAHDLSYVVISHDLAVVRYLADRIGVMYLGRMVEVGTADDIHLRAAHPYTAGLLEAVPVPDPELERAKRGSGITGELPSPVDPPSGCRFRTRCPLAQERCAEETPALRAFGPHHTAACHFPLQTPLTEPAPAAAAAADGTGA</sequence>
<keyword evidence="3" id="KW-0813">Transport</keyword>
<comment type="subcellular location">
    <subcellularLocation>
        <location evidence="1">Cell membrane</location>
        <topology evidence="1">Peripheral membrane protein</topology>
    </subcellularLocation>
</comment>
<dbReference type="Gene3D" id="3.40.50.300">
    <property type="entry name" value="P-loop containing nucleotide triphosphate hydrolases"/>
    <property type="match status" value="2"/>
</dbReference>
<dbReference type="EMBL" id="QKYN01000113">
    <property type="protein sequence ID" value="RAG82484.1"/>
    <property type="molecule type" value="Genomic_DNA"/>
</dbReference>
<evidence type="ECO:0000256" key="4">
    <source>
        <dbReference type="ARBA" id="ARBA00022475"/>
    </source>
</evidence>
<evidence type="ECO:0000313" key="10">
    <source>
        <dbReference type="Proteomes" id="UP000248889"/>
    </source>
</evidence>
<dbReference type="InterPro" id="IPR017871">
    <property type="entry name" value="ABC_transporter-like_CS"/>
</dbReference>
<evidence type="ECO:0000256" key="5">
    <source>
        <dbReference type="ARBA" id="ARBA00022741"/>
    </source>
</evidence>
<organism evidence="9 10">
    <name type="scientific">Streptacidiphilus pinicola</name>
    <dbReference type="NCBI Taxonomy" id="2219663"/>
    <lineage>
        <taxon>Bacteria</taxon>
        <taxon>Bacillati</taxon>
        <taxon>Actinomycetota</taxon>
        <taxon>Actinomycetes</taxon>
        <taxon>Kitasatosporales</taxon>
        <taxon>Streptomycetaceae</taxon>
        <taxon>Streptacidiphilus</taxon>
    </lineage>
</organism>
<dbReference type="GO" id="GO:0015833">
    <property type="term" value="P:peptide transport"/>
    <property type="evidence" value="ECO:0007669"/>
    <property type="project" value="InterPro"/>
</dbReference>
<comment type="caution">
    <text evidence="9">The sequence shown here is derived from an EMBL/GenBank/DDBJ whole genome shotgun (WGS) entry which is preliminary data.</text>
</comment>
<dbReference type="InterPro" id="IPR050388">
    <property type="entry name" value="ABC_Ni/Peptide_Import"/>
</dbReference>
<dbReference type="PANTHER" id="PTHR43297:SF2">
    <property type="entry name" value="DIPEPTIDE TRANSPORT ATP-BINDING PROTEIN DPPD"/>
    <property type="match status" value="1"/>
</dbReference>
<evidence type="ECO:0000256" key="3">
    <source>
        <dbReference type="ARBA" id="ARBA00022448"/>
    </source>
</evidence>
<dbReference type="NCBIfam" id="NF008453">
    <property type="entry name" value="PRK11308.1"/>
    <property type="match status" value="2"/>
</dbReference>
<dbReference type="PROSITE" id="PS50893">
    <property type="entry name" value="ABC_TRANSPORTER_2"/>
    <property type="match status" value="2"/>
</dbReference>
<keyword evidence="7" id="KW-0472">Membrane</keyword>
<feature type="domain" description="ABC transporter" evidence="8">
    <location>
        <begin position="5"/>
        <end position="256"/>
    </location>
</feature>
<dbReference type="GO" id="GO:0005886">
    <property type="term" value="C:plasma membrane"/>
    <property type="evidence" value="ECO:0007669"/>
    <property type="project" value="UniProtKB-SubCell"/>
</dbReference>
<evidence type="ECO:0000256" key="6">
    <source>
        <dbReference type="ARBA" id="ARBA00022840"/>
    </source>
</evidence>
<evidence type="ECO:0000313" key="9">
    <source>
        <dbReference type="EMBL" id="RAG82484.1"/>
    </source>
</evidence>
<name>A0A2X0IC03_9ACTN</name>
<dbReference type="RefSeq" id="WP_111505324.1">
    <property type="nucleotide sequence ID" value="NZ_QKYN01000113.1"/>
</dbReference>
<accession>A0A2X0IC03</accession>
<protein>
    <submittedName>
        <fullName evidence="9">Dipeptide ABC transporter ATP-binding protein</fullName>
    </submittedName>
</protein>
<dbReference type="SMART" id="SM00382">
    <property type="entry name" value="AAA"/>
    <property type="match status" value="2"/>
</dbReference>
<gene>
    <name evidence="9" type="ORF">DN069_27270</name>
</gene>
<dbReference type="GO" id="GO:0016887">
    <property type="term" value="F:ATP hydrolysis activity"/>
    <property type="evidence" value="ECO:0007669"/>
    <property type="project" value="InterPro"/>
</dbReference>
<evidence type="ECO:0000256" key="2">
    <source>
        <dbReference type="ARBA" id="ARBA00005417"/>
    </source>
</evidence>
<dbReference type="NCBIfam" id="TIGR01727">
    <property type="entry name" value="oligo_HPY"/>
    <property type="match status" value="2"/>
</dbReference>
<dbReference type="FunFam" id="3.40.50.300:FF:000016">
    <property type="entry name" value="Oligopeptide ABC transporter ATP-binding component"/>
    <property type="match status" value="2"/>
</dbReference>
<dbReference type="Pfam" id="PF00005">
    <property type="entry name" value="ABC_tran"/>
    <property type="match status" value="2"/>
</dbReference>
<proteinExistence type="inferred from homology"/>
<dbReference type="InterPro" id="IPR013563">
    <property type="entry name" value="Oligopep_ABC_C"/>
</dbReference>
<dbReference type="PANTHER" id="PTHR43297">
    <property type="entry name" value="OLIGOPEPTIDE TRANSPORT ATP-BINDING PROTEIN APPD"/>
    <property type="match status" value="1"/>
</dbReference>
<dbReference type="InterPro" id="IPR003593">
    <property type="entry name" value="AAA+_ATPase"/>
</dbReference>
<dbReference type="OrthoDB" id="4008250at2"/>
<dbReference type="Proteomes" id="UP000248889">
    <property type="component" value="Unassembled WGS sequence"/>
</dbReference>
<keyword evidence="5" id="KW-0547">Nucleotide-binding</keyword>
<dbReference type="CDD" id="cd03257">
    <property type="entry name" value="ABC_NikE_OppD_transporters"/>
    <property type="match status" value="2"/>
</dbReference>
<dbReference type="InterPro" id="IPR027417">
    <property type="entry name" value="P-loop_NTPase"/>
</dbReference>
<evidence type="ECO:0000259" key="8">
    <source>
        <dbReference type="PROSITE" id="PS50893"/>
    </source>
</evidence>
<dbReference type="Pfam" id="PF08352">
    <property type="entry name" value="oligo_HPY"/>
    <property type="match status" value="2"/>
</dbReference>
<evidence type="ECO:0000256" key="1">
    <source>
        <dbReference type="ARBA" id="ARBA00004202"/>
    </source>
</evidence>
<keyword evidence="4" id="KW-1003">Cell membrane</keyword>
<feature type="domain" description="ABC transporter" evidence="8">
    <location>
        <begin position="352"/>
        <end position="610"/>
    </location>
</feature>
<dbReference type="InterPro" id="IPR003439">
    <property type="entry name" value="ABC_transporter-like_ATP-bd"/>
</dbReference>
<dbReference type="SUPFAM" id="SSF52540">
    <property type="entry name" value="P-loop containing nucleoside triphosphate hydrolases"/>
    <property type="match status" value="2"/>
</dbReference>
<keyword evidence="6 9" id="KW-0067">ATP-binding</keyword>
<dbReference type="AlphaFoldDB" id="A0A2X0IC03"/>
<comment type="similarity">
    <text evidence="2">Belongs to the ABC transporter superfamily.</text>
</comment>
<dbReference type="NCBIfam" id="NF007739">
    <property type="entry name" value="PRK10419.1"/>
    <property type="match status" value="2"/>
</dbReference>
<dbReference type="PROSITE" id="PS00211">
    <property type="entry name" value="ABC_TRANSPORTER_1"/>
    <property type="match status" value="1"/>
</dbReference>